<name>A0A182WD10_9DIPT</name>
<reference evidence="1" key="2">
    <citation type="submission" date="2020-05" db="UniProtKB">
        <authorList>
            <consortium name="EnsemblMetazoa"/>
        </authorList>
    </citation>
    <scope>IDENTIFICATION</scope>
    <source>
        <strain evidence="1">MINIMUS1</strain>
    </source>
</reference>
<dbReference type="EnsemblMetazoa" id="AMIN008247-RA">
    <property type="protein sequence ID" value="AMIN008247-PA"/>
    <property type="gene ID" value="AMIN008247"/>
</dbReference>
<reference evidence="2" key="1">
    <citation type="submission" date="2013-03" db="EMBL/GenBank/DDBJ databases">
        <title>The Genome Sequence of Anopheles minimus MINIMUS1.</title>
        <authorList>
            <consortium name="The Broad Institute Genomics Platform"/>
            <person name="Neafsey D.E."/>
            <person name="Walton C."/>
            <person name="Walker B."/>
            <person name="Young S.K."/>
            <person name="Zeng Q."/>
            <person name="Gargeya S."/>
            <person name="Fitzgerald M."/>
            <person name="Haas B."/>
            <person name="Abouelleil A."/>
            <person name="Allen A.W."/>
            <person name="Alvarado L."/>
            <person name="Arachchi H.M."/>
            <person name="Berlin A.M."/>
            <person name="Chapman S.B."/>
            <person name="Gainer-Dewar J."/>
            <person name="Goldberg J."/>
            <person name="Griggs A."/>
            <person name="Gujja S."/>
            <person name="Hansen M."/>
            <person name="Howarth C."/>
            <person name="Imamovic A."/>
            <person name="Ireland A."/>
            <person name="Larimer J."/>
            <person name="McCowan C."/>
            <person name="Murphy C."/>
            <person name="Pearson M."/>
            <person name="Poon T.W."/>
            <person name="Priest M."/>
            <person name="Roberts A."/>
            <person name="Saif S."/>
            <person name="Shea T."/>
            <person name="Sisk P."/>
            <person name="Sykes S."/>
            <person name="Wortman J."/>
            <person name="Nusbaum C."/>
            <person name="Birren B."/>
        </authorList>
    </citation>
    <scope>NUCLEOTIDE SEQUENCE [LARGE SCALE GENOMIC DNA]</scope>
    <source>
        <strain evidence="2">MINIMUS1</strain>
    </source>
</reference>
<evidence type="ECO:0000313" key="1">
    <source>
        <dbReference type="EnsemblMetazoa" id="AMIN008247-PA"/>
    </source>
</evidence>
<keyword evidence="2" id="KW-1185">Reference proteome</keyword>
<evidence type="ECO:0000313" key="2">
    <source>
        <dbReference type="Proteomes" id="UP000075920"/>
    </source>
</evidence>
<dbReference type="AlphaFoldDB" id="A0A182WD10"/>
<sequence length="22" mass="2534">TRFHLTFLSRVSSVFPNKNALV</sequence>
<dbReference type="Proteomes" id="UP000075920">
    <property type="component" value="Unassembled WGS sequence"/>
</dbReference>
<organism evidence="1 2">
    <name type="scientific">Anopheles minimus</name>
    <dbReference type="NCBI Taxonomy" id="112268"/>
    <lineage>
        <taxon>Eukaryota</taxon>
        <taxon>Metazoa</taxon>
        <taxon>Ecdysozoa</taxon>
        <taxon>Arthropoda</taxon>
        <taxon>Hexapoda</taxon>
        <taxon>Insecta</taxon>
        <taxon>Pterygota</taxon>
        <taxon>Neoptera</taxon>
        <taxon>Endopterygota</taxon>
        <taxon>Diptera</taxon>
        <taxon>Nematocera</taxon>
        <taxon>Culicoidea</taxon>
        <taxon>Culicidae</taxon>
        <taxon>Anophelinae</taxon>
        <taxon>Anopheles</taxon>
    </lineage>
</organism>
<proteinExistence type="predicted"/>
<protein>
    <submittedName>
        <fullName evidence="1">Uncharacterized protein</fullName>
    </submittedName>
</protein>
<dbReference type="VEuPathDB" id="VectorBase:AMIN008247"/>
<accession>A0A182WD10</accession>